<dbReference type="SUPFAM" id="SSF50911">
    <property type="entry name" value="Mannose 6-phosphate receptor domain"/>
    <property type="match status" value="2"/>
</dbReference>
<dbReference type="EMBL" id="NCKV01006798">
    <property type="protein sequence ID" value="RWS23267.1"/>
    <property type="molecule type" value="Genomic_DNA"/>
</dbReference>
<dbReference type="GO" id="GO:0000139">
    <property type="term" value="C:Golgi membrane"/>
    <property type="evidence" value="ECO:0007669"/>
    <property type="project" value="UniProtKB-SubCell"/>
</dbReference>
<proteinExistence type="predicted"/>
<feature type="domain" description="MRH" evidence="9">
    <location>
        <begin position="43"/>
        <end position="220"/>
    </location>
</feature>
<keyword evidence="5 8" id="KW-1133">Transmembrane helix</keyword>
<keyword evidence="3 8" id="KW-0812">Transmembrane</keyword>
<gene>
    <name evidence="10" type="ORF">B4U80_13943</name>
</gene>
<protein>
    <submittedName>
        <fullName evidence="10">Cation-independent mannose-6-phosphate receptor-like protein</fullName>
    </submittedName>
</protein>
<comment type="caution">
    <text evidence="10">The sequence shown here is derived from an EMBL/GenBank/DDBJ whole genome shotgun (WGS) entry which is preliminary data.</text>
</comment>
<evidence type="ECO:0000256" key="3">
    <source>
        <dbReference type="ARBA" id="ARBA00022692"/>
    </source>
</evidence>
<keyword evidence="2" id="KW-0813">Transport</keyword>
<sequence>MTDKRLLLTYTGGMSDKCPNNASTEIMFKCGTRRGSPNFKEIKDCTYVFEWETSVACPVNDRDVIRLEEKNGYVYDQRVNRTFNVTSFFKESFEVISINFHSHDIYKYTIDLLNATFPNDKKCYNASVCQAKTDRNGVVKFTRNIGSLRNYVFELIGNEVRLVVTSSDDQKCGKNGLKNVTTHFILMCSDTIDVSTPMFLYESNDCDYIFEWSSKYLCFHNSIEGRVSISPSTSTDEQKSDSSHHSPLAVVMFVFLLLICLTFAAFVFFNKERRTNISRRIHRMFGPGVTPSFQYSQVSSYSTRLIHFNRRHLGSTESLSTNDLLANSNHGEVAFITSGFSSFSPYSDTTTSKDVPTGGQQHMTVPYSIYDDSDIVIGA</sequence>
<dbReference type="GO" id="GO:0038023">
    <property type="term" value="F:signaling receptor activity"/>
    <property type="evidence" value="ECO:0007669"/>
    <property type="project" value="InterPro"/>
</dbReference>
<evidence type="ECO:0000256" key="5">
    <source>
        <dbReference type="ARBA" id="ARBA00022989"/>
    </source>
</evidence>
<accession>A0A443S6W0</accession>
<dbReference type="Pfam" id="PF00878">
    <property type="entry name" value="CIMR"/>
    <property type="match status" value="2"/>
</dbReference>
<reference evidence="10 11" key="1">
    <citation type="journal article" date="2018" name="Gigascience">
        <title>Genomes of trombidid mites reveal novel predicted allergens and laterally-transferred genes associated with secondary metabolism.</title>
        <authorList>
            <person name="Dong X."/>
            <person name="Chaisiri K."/>
            <person name="Xia D."/>
            <person name="Armstrong S.D."/>
            <person name="Fang Y."/>
            <person name="Donnelly M.J."/>
            <person name="Kadowaki T."/>
            <person name="McGarry J.W."/>
            <person name="Darby A.C."/>
            <person name="Makepeace B.L."/>
        </authorList>
    </citation>
    <scope>NUCLEOTIDE SEQUENCE [LARGE SCALE GENOMIC DNA]</scope>
    <source>
        <strain evidence="10">UoL-UT</strain>
    </source>
</reference>
<dbReference type="InterPro" id="IPR044865">
    <property type="entry name" value="MRH_dom"/>
</dbReference>
<feature type="transmembrane region" description="Helical" evidence="8">
    <location>
        <begin position="248"/>
        <end position="269"/>
    </location>
</feature>
<dbReference type="GO" id="GO:0007041">
    <property type="term" value="P:lysosomal transport"/>
    <property type="evidence" value="ECO:0007669"/>
    <property type="project" value="InterPro"/>
</dbReference>
<organism evidence="10 11">
    <name type="scientific">Leptotrombidium deliense</name>
    <dbReference type="NCBI Taxonomy" id="299467"/>
    <lineage>
        <taxon>Eukaryota</taxon>
        <taxon>Metazoa</taxon>
        <taxon>Ecdysozoa</taxon>
        <taxon>Arthropoda</taxon>
        <taxon>Chelicerata</taxon>
        <taxon>Arachnida</taxon>
        <taxon>Acari</taxon>
        <taxon>Acariformes</taxon>
        <taxon>Trombidiformes</taxon>
        <taxon>Prostigmata</taxon>
        <taxon>Anystina</taxon>
        <taxon>Parasitengona</taxon>
        <taxon>Trombiculoidea</taxon>
        <taxon>Trombiculidae</taxon>
        <taxon>Leptotrombidium</taxon>
    </lineage>
</organism>
<name>A0A443S6W0_9ACAR</name>
<evidence type="ECO:0000313" key="11">
    <source>
        <dbReference type="Proteomes" id="UP000288716"/>
    </source>
</evidence>
<dbReference type="PANTHER" id="PTHR15071">
    <property type="entry name" value="MANNOSE-6-PHOSPHATE RECEPTOR FAMILY MEMBER"/>
    <property type="match status" value="1"/>
</dbReference>
<keyword evidence="10" id="KW-0675">Receptor</keyword>
<dbReference type="PROSITE" id="PS51914">
    <property type="entry name" value="MRH"/>
    <property type="match status" value="1"/>
</dbReference>
<dbReference type="GO" id="GO:0010008">
    <property type="term" value="C:endosome membrane"/>
    <property type="evidence" value="ECO:0007669"/>
    <property type="project" value="UniProtKB-SubCell"/>
</dbReference>
<dbReference type="AlphaFoldDB" id="A0A443S6W0"/>
<dbReference type="Proteomes" id="UP000288716">
    <property type="component" value="Unassembled WGS sequence"/>
</dbReference>
<comment type="subcellular location">
    <subcellularLocation>
        <location evidence="1">Endomembrane system</location>
    </subcellularLocation>
</comment>
<evidence type="ECO:0000256" key="6">
    <source>
        <dbReference type="ARBA" id="ARBA00023136"/>
    </source>
</evidence>
<dbReference type="PANTHER" id="PTHR15071:SF0">
    <property type="entry name" value="MANNOSE 6-PHOSPHATE RECEPTOR-LIKE PROTEIN 1"/>
    <property type="match status" value="1"/>
</dbReference>
<keyword evidence="4" id="KW-0732">Signal</keyword>
<keyword evidence="11" id="KW-1185">Reference proteome</keyword>
<dbReference type="SMART" id="SM01404">
    <property type="entry name" value="CIMR"/>
    <property type="match status" value="1"/>
</dbReference>
<dbReference type="VEuPathDB" id="VectorBase:LDEU008773"/>
<evidence type="ECO:0000256" key="4">
    <source>
        <dbReference type="ARBA" id="ARBA00022729"/>
    </source>
</evidence>
<keyword evidence="7" id="KW-1015">Disulfide bond</keyword>
<dbReference type="STRING" id="299467.A0A443S6W0"/>
<evidence type="ECO:0000256" key="7">
    <source>
        <dbReference type="ARBA" id="ARBA00023157"/>
    </source>
</evidence>
<dbReference type="OrthoDB" id="6512183at2759"/>
<keyword evidence="6 8" id="KW-0472">Membrane</keyword>
<dbReference type="GO" id="GO:0005537">
    <property type="term" value="F:D-mannose binding"/>
    <property type="evidence" value="ECO:0007669"/>
    <property type="project" value="InterPro"/>
</dbReference>
<dbReference type="Gene3D" id="2.70.130.10">
    <property type="entry name" value="Mannose-6-phosphate receptor binding domain"/>
    <property type="match status" value="2"/>
</dbReference>
<evidence type="ECO:0000256" key="1">
    <source>
        <dbReference type="ARBA" id="ARBA00004308"/>
    </source>
</evidence>
<dbReference type="GO" id="GO:0005802">
    <property type="term" value="C:trans-Golgi network"/>
    <property type="evidence" value="ECO:0007669"/>
    <property type="project" value="TreeGrafter"/>
</dbReference>
<evidence type="ECO:0000256" key="8">
    <source>
        <dbReference type="SAM" id="Phobius"/>
    </source>
</evidence>
<evidence type="ECO:0000259" key="9">
    <source>
        <dbReference type="PROSITE" id="PS51914"/>
    </source>
</evidence>
<evidence type="ECO:0000313" key="10">
    <source>
        <dbReference type="EMBL" id="RWS23267.1"/>
    </source>
</evidence>
<evidence type="ECO:0000256" key="2">
    <source>
        <dbReference type="ARBA" id="ARBA00022448"/>
    </source>
</evidence>
<dbReference type="InterPro" id="IPR000479">
    <property type="entry name" value="CIMR_rpt"/>
</dbReference>
<dbReference type="InterPro" id="IPR009011">
    <property type="entry name" value="Man6P_isomerase_rcpt-bd_dom_sf"/>
</dbReference>